<evidence type="ECO:0000256" key="1">
    <source>
        <dbReference type="ARBA" id="ARBA00004167"/>
    </source>
</evidence>
<dbReference type="AlphaFoldDB" id="A0AAN7PRA7"/>
<keyword evidence="3" id="KW-0963">Cytoplasm</keyword>
<sequence length="532" mass="60368">KRVSRKLRSMSDGQATSLLKPELVEAFPSIPDSVLEKLGLHGDKEKERMNEEELEQKFIALSLAFSIDSATIRDRSERQKRYRDQTEINLNTEIEKLTDKISAIQHMCLDAERAEQLTSLLTQVDVIIRASSLASISAERFGAVQHEARLADAVNLMINHVTLLKQQRDSTRKQLQYTKKVLQDTNTTDLGNTKRSTGLVNDRYLTQRRASIATIVQPLEPLKTLTNNPVDAKRLTRRTSDLSSRVSAFARSSRPSRLELGVDLDKIREGIVDENCASEISDYTEDYDDAFDAAENKQLVGFSKLSAKEFAIKHFRKFNKQFQERYRRCSTFSESQIPRINTTASTKTSPKQINKELLAEGGVSKNELPEKQMKGREGFTRVPIKTTPKSAITPFIELPHSAKLLETVTNLTTNGDHKTIGRKGVGDEKTNATIKPKKPRITVSKDEWFAPSHFELGKSNTTSSKLPQVPNVDILNNNQDNTQKYIVPIVVVILSVPFVAILISIVYKRGSEWWKYRHYRRMDFLINGIYDN</sequence>
<proteinExistence type="predicted"/>
<evidence type="ECO:0000256" key="3">
    <source>
        <dbReference type="ARBA" id="ARBA00022490"/>
    </source>
</evidence>
<evidence type="ECO:0000256" key="7">
    <source>
        <dbReference type="ARBA" id="ARBA00023136"/>
    </source>
</evidence>
<gene>
    <name evidence="9" type="ORF">RN001_003602</name>
</gene>
<feature type="non-terminal residue" evidence="9">
    <location>
        <position position="1"/>
    </location>
</feature>
<evidence type="ECO:0000256" key="8">
    <source>
        <dbReference type="SAM" id="Phobius"/>
    </source>
</evidence>
<evidence type="ECO:0000256" key="6">
    <source>
        <dbReference type="ARBA" id="ARBA00023054"/>
    </source>
</evidence>
<organism evidence="9 10">
    <name type="scientific">Aquatica leii</name>
    <dbReference type="NCBI Taxonomy" id="1421715"/>
    <lineage>
        <taxon>Eukaryota</taxon>
        <taxon>Metazoa</taxon>
        <taxon>Ecdysozoa</taxon>
        <taxon>Arthropoda</taxon>
        <taxon>Hexapoda</taxon>
        <taxon>Insecta</taxon>
        <taxon>Pterygota</taxon>
        <taxon>Neoptera</taxon>
        <taxon>Endopterygota</taxon>
        <taxon>Coleoptera</taxon>
        <taxon>Polyphaga</taxon>
        <taxon>Elateriformia</taxon>
        <taxon>Elateroidea</taxon>
        <taxon>Lampyridae</taxon>
        <taxon>Luciolinae</taxon>
        <taxon>Aquatica</taxon>
    </lineage>
</organism>
<keyword evidence="5 8" id="KW-1133">Transmembrane helix</keyword>
<keyword evidence="6" id="KW-0175">Coiled coil</keyword>
<comment type="caution">
    <text evidence="9">The sequence shown here is derived from an EMBL/GenBank/DDBJ whole genome shotgun (WGS) entry which is preliminary data.</text>
</comment>
<dbReference type="Pfam" id="PF05781">
    <property type="entry name" value="MRVI1"/>
    <property type="match status" value="1"/>
</dbReference>
<evidence type="ECO:0000256" key="2">
    <source>
        <dbReference type="ARBA" id="ARBA00004496"/>
    </source>
</evidence>
<protein>
    <submittedName>
        <fullName evidence="9">Uncharacterized protein</fullName>
    </submittedName>
</protein>
<reference evidence="10" key="1">
    <citation type="submission" date="2023-01" db="EMBL/GenBank/DDBJ databases">
        <title>Key to firefly adult light organ development and bioluminescence: homeobox transcription factors regulate luciferase expression and transportation to peroxisome.</title>
        <authorList>
            <person name="Fu X."/>
        </authorList>
    </citation>
    <scope>NUCLEOTIDE SEQUENCE [LARGE SCALE GENOMIC DNA]</scope>
</reference>
<dbReference type="EMBL" id="JARPUR010000001">
    <property type="protein sequence ID" value="KAK4887331.1"/>
    <property type="molecule type" value="Genomic_DNA"/>
</dbReference>
<dbReference type="PANTHER" id="PTHR15352:SF1">
    <property type="entry name" value="KASH5-LIKE COILED-COIL DOMAIN-CONTAINING PROTEIN"/>
    <property type="match status" value="1"/>
</dbReference>
<dbReference type="Proteomes" id="UP001353858">
    <property type="component" value="Unassembled WGS sequence"/>
</dbReference>
<comment type="subcellular location">
    <subcellularLocation>
        <location evidence="2">Cytoplasm</location>
    </subcellularLocation>
    <subcellularLocation>
        <location evidence="1">Membrane</location>
        <topology evidence="1">Single-pass membrane protein</topology>
    </subcellularLocation>
</comment>
<keyword evidence="4 8" id="KW-0812">Transmembrane</keyword>
<name>A0AAN7PRA7_9COLE</name>
<keyword evidence="10" id="KW-1185">Reference proteome</keyword>
<dbReference type="PANTHER" id="PTHR15352">
    <property type="entry name" value="LYMPHOID-RESTRICTED MEMBRANE PROTEIN, JAW1"/>
    <property type="match status" value="1"/>
</dbReference>
<evidence type="ECO:0000313" key="9">
    <source>
        <dbReference type="EMBL" id="KAK4887331.1"/>
    </source>
</evidence>
<evidence type="ECO:0000256" key="4">
    <source>
        <dbReference type="ARBA" id="ARBA00022692"/>
    </source>
</evidence>
<feature type="transmembrane region" description="Helical" evidence="8">
    <location>
        <begin position="485"/>
        <end position="507"/>
    </location>
</feature>
<evidence type="ECO:0000313" key="10">
    <source>
        <dbReference type="Proteomes" id="UP001353858"/>
    </source>
</evidence>
<dbReference type="GO" id="GO:0016020">
    <property type="term" value="C:membrane"/>
    <property type="evidence" value="ECO:0007669"/>
    <property type="project" value="UniProtKB-SubCell"/>
</dbReference>
<keyword evidence="7 8" id="KW-0472">Membrane</keyword>
<dbReference type="InterPro" id="IPR008677">
    <property type="entry name" value="MRVI1"/>
</dbReference>
<evidence type="ECO:0000256" key="5">
    <source>
        <dbReference type="ARBA" id="ARBA00022989"/>
    </source>
</evidence>
<accession>A0AAN7PRA7</accession>
<dbReference type="GO" id="GO:0005737">
    <property type="term" value="C:cytoplasm"/>
    <property type="evidence" value="ECO:0007669"/>
    <property type="project" value="UniProtKB-SubCell"/>
</dbReference>